<keyword evidence="4" id="KW-0597">Phosphoprotein</keyword>
<dbReference type="CDD" id="cd00082">
    <property type="entry name" value="HisKA"/>
    <property type="match status" value="1"/>
</dbReference>
<evidence type="ECO:0000313" key="10">
    <source>
        <dbReference type="EMBL" id="OPJ64615.1"/>
    </source>
</evidence>
<dbReference type="Gene3D" id="3.30.565.10">
    <property type="entry name" value="Histidine kinase-like ATPase, C-terminal domain"/>
    <property type="match status" value="1"/>
</dbReference>
<comment type="subcellular location">
    <subcellularLocation>
        <location evidence="2">Membrane</location>
    </subcellularLocation>
</comment>
<dbReference type="SUPFAM" id="SSF47384">
    <property type="entry name" value="Homodimeric domain of signal transducing histidine kinase"/>
    <property type="match status" value="1"/>
</dbReference>
<accession>A0A1V4IXW6</accession>
<dbReference type="EMBL" id="MZGV01000003">
    <property type="protein sequence ID" value="OPJ64615.1"/>
    <property type="molecule type" value="Genomic_DNA"/>
</dbReference>
<name>A0A1V4IXW6_9CLOT</name>
<keyword evidence="11" id="KW-1185">Reference proteome</keyword>
<keyword evidence="5 10" id="KW-0808">Transferase</keyword>
<organism evidence="10 11">
    <name type="scientific">Clostridium oryzae</name>
    <dbReference type="NCBI Taxonomy" id="1450648"/>
    <lineage>
        <taxon>Bacteria</taxon>
        <taxon>Bacillati</taxon>
        <taxon>Bacillota</taxon>
        <taxon>Clostridia</taxon>
        <taxon>Eubacteriales</taxon>
        <taxon>Clostridiaceae</taxon>
        <taxon>Clostridium</taxon>
    </lineage>
</organism>
<dbReference type="GO" id="GO:0000155">
    <property type="term" value="F:phosphorelay sensor kinase activity"/>
    <property type="evidence" value="ECO:0007669"/>
    <property type="project" value="InterPro"/>
</dbReference>
<comment type="catalytic activity">
    <reaction evidence="1">
        <text>ATP + protein L-histidine = ADP + protein N-phospho-L-histidine.</text>
        <dbReference type="EC" id="2.7.13.3"/>
    </reaction>
</comment>
<dbReference type="PROSITE" id="PS50109">
    <property type="entry name" value="HIS_KIN"/>
    <property type="match status" value="1"/>
</dbReference>
<sequence>MNTTKQFFKKYISSALIILFLFFTINIILLFCIITFITNTSKISNISISEIANGIHIDHNQIVTIDNKSVDLIEKEKCWAMVLNDDGTVIWENSMPDNLPRHYTSSQIARFSRWYLDDYPVLEEVLSSGLLVIGYPQNSIIKLNYVSNSHIIKGLIYGSILFICINILVLSYFICRNIKRLEKAISPIINGIQNISQGTAIALPEEGELAEIETALNKTGTHLIEKERARAEWINAISHDIRTPLSIMLGYASEIEDDSLLPEYIQNQGELIRRQGEKLKNLIADLNLVSKLEYSMQPLKIETIYPIELIRQVIIEFLNTGLEDKYKINFDTDEDLNNCCLYGDLSLLRRMLQNIIQNSICHNPQGCNINVFLKKINQDLQIELSDNGIGLPDDKLTAFNKNFFMDITGTITSEVGHGFGIQIVYQIVKSHNGSIHLKKNSPHGLMVSILLPLSTEPSLN</sequence>
<dbReference type="PANTHER" id="PTHR45453">
    <property type="entry name" value="PHOSPHATE REGULON SENSOR PROTEIN PHOR"/>
    <property type="match status" value="1"/>
</dbReference>
<feature type="domain" description="Histidine kinase" evidence="9">
    <location>
        <begin position="236"/>
        <end position="455"/>
    </location>
</feature>
<evidence type="ECO:0000256" key="7">
    <source>
        <dbReference type="ARBA" id="ARBA00023012"/>
    </source>
</evidence>
<keyword evidence="8" id="KW-1133">Transmembrane helix</keyword>
<dbReference type="GO" id="GO:0016036">
    <property type="term" value="P:cellular response to phosphate starvation"/>
    <property type="evidence" value="ECO:0007669"/>
    <property type="project" value="TreeGrafter"/>
</dbReference>
<evidence type="ECO:0000256" key="1">
    <source>
        <dbReference type="ARBA" id="ARBA00000085"/>
    </source>
</evidence>
<dbReference type="PANTHER" id="PTHR45453:SF1">
    <property type="entry name" value="PHOSPHATE REGULON SENSOR PROTEIN PHOR"/>
    <property type="match status" value="1"/>
</dbReference>
<keyword evidence="8" id="KW-0812">Transmembrane</keyword>
<keyword evidence="6" id="KW-0418">Kinase</keyword>
<evidence type="ECO:0000256" key="3">
    <source>
        <dbReference type="ARBA" id="ARBA00012438"/>
    </source>
</evidence>
<dbReference type="OrthoDB" id="368131at2"/>
<dbReference type="InterPro" id="IPR050351">
    <property type="entry name" value="BphY/WalK/GraS-like"/>
</dbReference>
<dbReference type="RefSeq" id="WP_079421937.1">
    <property type="nucleotide sequence ID" value="NZ_MZGV01000003.1"/>
</dbReference>
<dbReference type="Pfam" id="PF00512">
    <property type="entry name" value="HisKA"/>
    <property type="match status" value="1"/>
</dbReference>
<dbReference type="AlphaFoldDB" id="A0A1V4IXW6"/>
<protein>
    <recommendedName>
        <fullName evidence="3">histidine kinase</fullName>
        <ecNumber evidence="3">2.7.13.3</ecNumber>
    </recommendedName>
</protein>
<evidence type="ECO:0000313" key="11">
    <source>
        <dbReference type="Proteomes" id="UP000190080"/>
    </source>
</evidence>
<dbReference type="InterPro" id="IPR036890">
    <property type="entry name" value="HATPase_C_sf"/>
</dbReference>
<proteinExistence type="predicted"/>
<dbReference type="InterPro" id="IPR003594">
    <property type="entry name" value="HATPase_dom"/>
</dbReference>
<reference evidence="10 11" key="1">
    <citation type="submission" date="2017-03" db="EMBL/GenBank/DDBJ databases">
        <title>Genome sequence of Clostridium oryzae DSM 28571.</title>
        <authorList>
            <person name="Poehlein A."/>
            <person name="Daniel R."/>
        </authorList>
    </citation>
    <scope>NUCLEOTIDE SEQUENCE [LARGE SCALE GENOMIC DNA]</scope>
    <source>
        <strain evidence="10 11">DSM 28571</strain>
    </source>
</reference>
<gene>
    <name evidence="10" type="primary">phoR_3</name>
    <name evidence="10" type="ORF">CLORY_04840</name>
</gene>
<dbReference type="Proteomes" id="UP000190080">
    <property type="component" value="Unassembled WGS sequence"/>
</dbReference>
<keyword evidence="8" id="KW-0472">Membrane</keyword>
<evidence type="ECO:0000256" key="2">
    <source>
        <dbReference type="ARBA" id="ARBA00004370"/>
    </source>
</evidence>
<feature type="transmembrane region" description="Helical" evidence="8">
    <location>
        <begin position="12"/>
        <end position="37"/>
    </location>
</feature>
<dbReference type="STRING" id="1450648.CLORY_04840"/>
<comment type="caution">
    <text evidence="10">The sequence shown here is derived from an EMBL/GenBank/DDBJ whole genome shotgun (WGS) entry which is preliminary data.</text>
</comment>
<dbReference type="InterPro" id="IPR004358">
    <property type="entry name" value="Sig_transdc_His_kin-like_C"/>
</dbReference>
<feature type="transmembrane region" description="Helical" evidence="8">
    <location>
        <begin position="154"/>
        <end position="175"/>
    </location>
</feature>
<dbReference type="GO" id="GO:0005886">
    <property type="term" value="C:plasma membrane"/>
    <property type="evidence" value="ECO:0007669"/>
    <property type="project" value="TreeGrafter"/>
</dbReference>
<dbReference type="Pfam" id="PF02518">
    <property type="entry name" value="HATPase_c"/>
    <property type="match status" value="1"/>
</dbReference>
<dbReference type="Gene3D" id="1.10.287.130">
    <property type="match status" value="1"/>
</dbReference>
<dbReference type="PRINTS" id="PR00344">
    <property type="entry name" value="BCTRLSENSOR"/>
</dbReference>
<dbReference type="InterPro" id="IPR003661">
    <property type="entry name" value="HisK_dim/P_dom"/>
</dbReference>
<dbReference type="SMART" id="SM00387">
    <property type="entry name" value="HATPase_c"/>
    <property type="match status" value="1"/>
</dbReference>
<dbReference type="SMART" id="SM00388">
    <property type="entry name" value="HisKA"/>
    <property type="match status" value="1"/>
</dbReference>
<dbReference type="SUPFAM" id="SSF55874">
    <property type="entry name" value="ATPase domain of HSP90 chaperone/DNA topoisomerase II/histidine kinase"/>
    <property type="match status" value="1"/>
</dbReference>
<evidence type="ECO:0000256" key="8">
    <source>
        <dbReference type="SAM" id="Phobius"/>
    </source>
</evidence>
<keyword evidence="7" id="KW-0902">Two-component regulatory system</keyword>
<dbReference type="EC" id="2.7.13.3" evidence="3"/>
<evidence type="ECO:0000256" key="5">
    <source>
        <dbReference type="ARBA" id="ARBA00022679"/>
    </source>
</evidence>
<dbReference type="InterPro" id="IPR005467">
    <property type="entry name" value="His_kinase_dom"/>
</dbReference>
<dbReference type="GO" id="GO:0004721">
    <property type="term" value="F:phosphoprotein phosphatase activity"/>
    <property type="evidence" value="ECO:0007669"/>
    <property type="project" value="TreeGrafter"/>
</dbReference>
<evidence type="ECO:0000256" key="4">
    <source>
        <dbReference type="ARBA" id="ARBA00022553"/>
    </source>
</evidence>
<dbReference type="InterPro" id="IPR036097">
    <property type="entry name" value="HisK_dim/P_sf"/>
</dbReference>
<evidence type="ECO:0000259" key="9">
    <source>
        <dbReference type="PROSITE" id="PS50109"/>
    </source>
</evidence>
<evidence type="ECO:0000256" key="6">
    <source>
        <dbReference type="ARBA" id="ARBA00022777"/>
    </source>
</evidence>